<gene>
    <name evidence="3" type="ORF">SSS_8971</name>
</gene>
<feature type="region of interest" description="Disordered" evidence="1">
    <location>
        <begin position="320"/>
        <end position="348"/>
    </location>
</feature>
<keyword evidence="5" id="KW-1185">Reference proteome</keyword>
<accession>A0A834VDD8</accession>
<reference evidence="4" key="3">
    <citation type="submission" date="2022-06" db="UniProtKB">
        <authorList>
            <consortium name="EnsemblMetazoa"/>
        </authorList>
    </citation>
    <scope>IDENTIFICATION</scope>
</reference>
<reference evidence="3" key="2">
    <citation type="submission" date="2020-01" db="EMBL/GenBank/DDBJ databases">
        <authorList>
            <person name="Korhonen P.K.K."/>
            <person name="Guangxu M.G."/>
            <person name="Wang T.W."/>
            <person name="Stroehlein A.J.S."/>
            <person name="Young N.D."/>
            <person name="Ang C.-S.A."/>
            <person name="Fernando D.W.F."/>
            <person name="Lu H.L."/>
            <person name="Taylor S.T."/>
            <person name="Ehtesham M.E.M."/>
            <person name="Najaraj S.H.N."/>
            <person name="Harsha G.H.G."/>
            <person name="Madugundu A.M."/>
            <person name="Renuse S.R."/>
            <person name="Holt D.H."/>
            <person name="Pandey A.P."/>
            <person name="Papenfuss A.P."/>
            <person name="Gasser R.B.G."/>
            <person name="Fischer K.F."/>
        </authorList>
    </citation>
    <scope>NUCLEOTIDE SEQUENCE</scope>
    <source>
        <strain evidence="3">SSS_KF_BRIS2020</strain>
    </source>
</reference>
<evidence type="ECO:0000313" key="4">
    <source>
        <dbReference type="EnsemblMetazoa" id="KAF7493362.1"/>
    </source>
</evidence>
<name>A0A834VDD8_SARSC</name>
<evidence type="ECO:0000313" key="3">
    <source>
        <dbReference type="EMBL" id="KAF7493362.1"/>
    </source>
</evidence>
<dbReference type="Proteomes" id="UP000070412">
    <property type="component" value="Unassembled WGS sequence"/>
</dbReference>
<feature type="compositionally biased region" description="Low complexity" evidence="1">
    <location>
        <begin position="334"/>
        <end position="343"/>
    </location>
</feature>
<dbReference type="OrthoDB" id="6514668at2759"/>
<keyword evidence="2" id="KW-1133">Transmembrane helix</keyword>
<feature type="compositionally biased region" description="Basic and acidic residues" evidence="1">
    <location>
        <begin position="242"/>
        <end position="259"/>
    </location>
</feature>
<feature type="transmembrane region" description="Helical" evidence="2">
    <location>
        <begin position="42"/>
        <end position="63"/>
    </location>
</feature>
<keyword evidence="2" id="KW-0812">Transmembrane</keyword>
<protein>
    <submittedName>
        <fullName evidence="3 4">Uncharacterized protein</fullName>
    </submittedName>
</protein>
<evidence type="ECO:0000313" key="5">
    <source>
        <dbReference type="Proteomes" id="UP000070412"/>
    </source>
</evidence>
<dbReference type="EMBL" id="WVUK01000056">
    <property type="protein sequence ID" value="KAF7493362.1"/>
    <property type="molecule type" value="Genomic_DNA"/>
</dbReference>
<keyword evidence="2" id="KW-0472">Membrane</keyword>
<sequence>MLVDKSGQFCLTTLEYAFQSGCSFSTQCPSCGLRLVIRSDNLVNRFTSIGLLIGVSALIGYHFGANPRWIRFLSKKLFSIFHPTVDDSNVDDDYCDNDDYGDGDHRESSISHRRFENSIQNHLNKCRKYRLSRQFSLDQSDLATVNDSAVDFDFSESEDFEDQLDELTAYNQYYDDYYSINRKNPHSATIDKIDQVLHQIDDIKKSIVEIDDDLYHVTGSNYAKLNPDFFVITGYDEFDDQTMNKKSDRNGPNRKRSETNRQSSIRRRQWNHRAPNESNDDRRKSARLSVTSIDNLQLEWDESEYSFILASNARGNETKISNSDEIIDPTADASSSSSSSSSSNEDHLELHPTPIAEMSEEQKYQNMRELLEEAKHLGLLNNLIDAFLNHPTNSQSRNEENDDEEIG</sequence>
<evidence type="ECO:0000256" key="2">
    <source>
        <dbReference type="SAM" id="Phobius"/>
    </source>
</evidence>
<feature type="region of interest" description="Disordered" evidence="1">
    <location>
        <begin position="241"/>
        <end position="285"/>
    </location>
</feature>
<dbReference type="AlphaFoldDB" id="A0A834VDD8"/>
<dbReference type="EnsemblMetazoa" id="SSS_8971s_mrna">
    <property type="protein sequence ID" value="KAF7493362.1"/>
    <property type="gene ID" value="SSS_8971"/>
</dbReference>
<evidence type="ECO:0000256" key="1">
    <source>
        <dbReference type="SAM" id="MobiDB-lite"/>
    </source>
</evidence>
<organism evidence="3">
    <name type="scientific">Sarcoptes scabiei</name>
    <name type="common">Itch mite</name>
    <name type="synonym">Acarus scabiei</name>
    <dbReference type="NCBI Taxonomy" id="52283"/>
    <lineage>
        <taxon>Eukaryota</taxon>
        <taxon>Metazoa</taxon>
        <taxon>Ecdysozoa</taxon>
        <taxon>Arthropoda</taxon>
        <taxon>Chelicerata</taxon>
        <taxon>Arachnida</taxon>
        <taxon>Acari</taxon>
        <taxon>Acariformes</taxon>
        <taxon>Sarcoptiformes</taxon>
        <taxon>Astigmata</taxon>
        <taxon>Psoroptidia</taxon>
        <taxon>Sarcoptoidea</taxon>
        <taxon>Sarcoptidae</taxon>
        <taxon>Sarcoptinae</taxon>
        <taxon>Sarcoptes</taxon>
    </lineage>
</organism>
<proteinExistence type="predicted"/>
<reference evidence="5" key="1">
    <citation type="journal article" date="2020" name="PLoS Negl. Trop. Dis.">
        <title>High-quality nuclear genome for Sarcoptes scabiei-A critical resource for a neglected parasite.</title>
        <authorList>
            <person name="Korhonen P.K."/>
            <person name="Gasser R.B."/>
            <person name="Ma G."/>
            <person name="Wang T."/>
            <person name="Stroehlein A.J."/>
            <person name="Young N.D."/>
            <person name="Ang C.S."/>
            <person name="Fernando D.D."/>
            <person name="Lu H.C."/>
            <person name="Taylor S."/>
            <person name="Reynolds S.L."/>
            <person name="Mofiz E."/>
            <person name="Najaraj S.H."/>
            <person name="Gowda H."/>
            <person name="Madugundu A."/>
            <person name="Renuse S."/>
            <person name="Holt D."/>
            <person name="Pandey A."/>
            <person name="Papenfuss A.T."/>
            <person name="Fischer K."/>
        </authorList>
    </citation>
    <scope>NUCLEOTIDE SEQUENCE [LARGE SCALE GENOMIC DNA]</scope>
</reference>